<feature type="compositionally biased region" description="Basic and acidic residues" evidence="1">
    <location>
        <begin position="1034"/>
        <end position="1056"/>
    </location>
</feature>
<evidence type="ECO:0000313" key="4">
    <source>
        <dbReference type="Proteomes" id="UP000292702"/>
    </source>
</evidence>
<feature type="region of interest" description="Disordered" evidence="1">
    <location>
        <begin position="444"/>
        <end position="485"/>
    </location>
</feature>
<keyword evidence="4" id="KW-1185">Reference proteome</keyword>
<feature type="compositionally biased region" description="Basic residues" evidence="1">
    <location>
        <begin position="1057"/>
        <end position="1068"/>
    </location>
</feature>
<feature type="region of interest" description="Disordered" evidence="1">
    <location>
        <begin position="1119"/>
        <end position="1154"/>
    </location>
</feature>
<dbReference type="Proteomes" id="UP000292702">
    <property type="component" value="Unassembled WGS sequence"/>
</dbReference>
<feature type="domain" description="JmjC" evidence="2">
    <location>
        <begin position="1498"/>
        <end position="1658"/>
    </location>
</feature>
<feature type="compositionally biased region" description="Low complexity" evidence="1">
    <location>
        <begin position="1256"/>
        <end position="1272"/>
    </location>
</feature>
<dbReference type="SUPFAM" id="SSF51197">
    <property type="entry name" value="Clavaminate synthase-like"/>
    <property type="match status" value="1"/>
</dbReference>
<comment type="caution">
    <text evidence="3">The sequence shown here is derived from an EMBL/GenBank/DDBJ whole genome shotgun (WGS) entry which is preliminary data.</text>
</comment>
<dbReference type="Gene3D" id="2.60.120.650">
    <property type="entry name" value="Cupin"/>
    <property type="match status" value="1"/>
</dbReference>
<feature type="region of interest" description="Disordered" evidence="1">
    <location>
        <begin position="1235"/>
        <end position="1282"/>
    </location>
</feature>
<gene>
    <name evidence="3" type="ORF">EIP91_009937</name>
</gene>
<dbReference type="OrthoDB" id="2693549at2759"/>
<name>A0A4R0R129_9APHY</name>
<evidence type="ECO:0000313" key="3">
    <source>
        <dbReference type="EMBL" id="TCD60520.1"/>
    </source>
</evidence>
<sequence length="1776" mass="194765">MSPFPYKWSRRGSYPQNPEAPTGKTCDGFQSAVNGSTVIGLVLRRETLLTHLAARSQPTTMFIIDPATLLEPPMPQTFCVACDGDFKDHKEFTKEELDAAGFRPLPPAIAAVMEEEARARSQLLRQSPAGQNIDPPIALQSRSAEAANALGAGGIPAPRDGPSSSEGAAAVIKPYVKRTDDGDSNERRNTAMREHFGTDKSRANKAASRGKKKAKEDKSHSQSLVAHPSPSVQLAPPAVAAPAKPTVYLVIMPLTTTKAENLSPAASRLMPSLASVITSLPMQTRDLGPFFDAAEQHGLAYAPTVSEGLDLWTQLTGQTVAHLQSRGYRITPGRRGDVHETRYGLGPFEILAKPGRSGYYLKENKLKPVDLTMEWYSSATDMFEHPTRPNSFILFIVPVTGNLAGPLTTFLLTLGDEVKCPGCIKKAHGCVGYRVAAALSDIGPAISDSAEPNPRPTVRQREGDEGPQNLRSPSPMEEWEPDYWAPDYDGGSHPIAVASTDGAIASTSNAAVPASAAPGLTTANAPATSVPASTVPASAPSGPTTTFIAYDGPEAVLLSDFVEKAKNKPGLKESLYFHVVFGPHTEDAHKVVAGCVWAFLKHEFRYLVEVEVCQRNKQRRPVRREFPLPPGIHSIKADLFQNLSDMCLVGYPFASEMAVGVGFNAAVRGEVLNLVKEENTIWRPMGSGYLVLNPQPDDVTVERQAMSRAAGWVFAWVLLQDVAGVGFLSPFLLMALMCEDPSKLVISPELLRVFDRQAAEDLDPWLRLGPKERIGGPLSGDKARDLIIAAGGNPEEINAARMREDSGETHLVWTNQLLLAHLLDVGQGGVSNLHELPAFKNLRKGLDVALGRRGDGEVTFIQLFREDVLKETVLYKEMDISVAHYVTALCDSQLKDAAQVTERLEFEPSVGFKELYGENAHPTAEDCLKRLFLIRLEEFLRGTGIPDDPTLGMLYPQAVNDETIQQQANNPVHRARLFLRAFSSAEGMSSVTRKSIMIGFDFVYPVFVKPKGIRYITATGTRARTGADVSSSESVKEMVDVPSQRDVELRKEEQRARWRKSSQARRARLREEKQGQPRPLKMLMVDGQQLKKKCDEAYANNAGVGEKKAKRRRLDLEGRAAGASDSQHVPHAEARAGPSGLQCPDNLPPLVSTADVLDDPSVPYAFPGQGDASHPVSDALLGHFDALPGHFDGLPGHFDAFDAHLDAFDGQFDPLISLPDAAPGGINDHLAATATISPEDSSSRSDEAGYATAPMSSSGPVPTTVPTASAPVDSEADGCSSEEDALDFTTGRFAGRGSVFRWKDGTKTRAPWCLSEDGRVVATEEDNAEAKVGVEDPSVAMRGGGEVDDDEENNALKPDSTYVRQVAGEAEPAEKCTYFDLFVYNPDDSWVDFGLRIRKSMRQGHFVQIKGLPPRSEAKMKWEAESVNEHFGVRGAREMDTLDANLRMRNALLLERNPEDEGIKYHVRMTMGEFVAALGSDRFVRAVMDAPSVDLMLPPWVKHVDDGFTAFQRNPVIDPDRVSIPKDVQNTQSWLLFHDGRFFTYPHYDSNALGTWVQMIKGHKIWVFTRNPDIATCETRAEFHERVDAQGGGRMKFVSKDSKQVERYFVVVGPGDVIIQPPGQIHEVYTPEPTACAGGHFYTIDAMHMTEAMLRYDYDTKSVDTNFHHASTSLSMIMMINGLKDSDRNVYPRKGLAALCRLVLNEAAYFADPFVDPDLALKNVRELERGEKPSEMMDDRLIALQNAEMMVRELNLSIHQREDKSDEKHDFVFENG</sequence>
<proteinExistence type="predicted"/>
<evidence type="ECO:0000259" key="2">
    <source>
        <dbReference type="PROSITE" id="PS51184"/>
    </source>
</evidence>
<dbReference type="InterPro" id="IPR003347">
    <property type="entry name" value="JmjC_dom"/>
</dbReference>
<evidence type="ECO:0000256" key="1">
    <source>
        <dbReference type="SAM" id="MobiDB-lite"/>
    </source>
</evidence>
<feature type="region of interest" description="Disordered" evidence="1">
    <location>
        <begin position="150"/>
        <end position="230"/>
    </location>
</feature>
<feature type="non-terminal residue" evidence="3">
    <location>
        <position position="1776"/>
    </location>
</feature>
<accession>A0A4R0R129</accession>
<feature type="compositionally biased region" description="Basic and acidic residues" evidence="1">
    <location>
        <begin position="177"/>
        <end position="202"/>
    </location>
</feature>
<feature type="region of interest" description="Disordered" evidence="1">
    <location>
        <begin position="1022"/>
        <end position="1082"/>
    </location>
</feature>
<protein>
    <recommendedName>
        <fullName evidence="2">JmjC domain-containing protein</fullName>
    </recommendedName>
</protein>
<organism evidence="3 4">
    <name type="scientific">Steccherinum ochraceum</name>
    <dbReference type="NCBI Taxonomy" id="92696"/>
    <lineage>
        <taxon>Eukaryota</taxon>
        <taxon>Fungi</taxon>
        <taxon>Dikarya</taxon>
        <taxon>Basidiomycota</taxon>
        <taxon>Agaricomycotina</taxon>
        <taxon>Agaricomycetes</taxon>
        <taxon>Polyporales</taxon>
        <taxon>Steccherinaceae</taxon>
        <taxon>Steccherinum</taxon>
    </lineage>
</organism>
<feature type="region of interest" description="Disordered" evidence="1">
    <location>
        <begin position="1"/>
        <end position="28"/>
    </location>
</feature>
<reference evidence="3 4" key="1">
    <citation type="submission" date="2018-11" db="EMBL/GenBank/DDBJ databases">
        <title>Genome assembly of Steccherinum ochraceum LE-BIN_3174, the white-rot fungus of the Steccherinaceae family (The Residual Polyporoid clade, Polyporales, Basidiomycota).</title>
        <authorList>
            <person name="Fedorova T.V."/>
            <person name="Glazunova O.A."/>
            <person name="Landesman E.O."/>
            <person name="Moiseenko K.V."/>
            <person name="Psurtseva N.V."/>
            <person name="Savinova O.S."/>
            <person name="Shakhova N.V."/>
            <person name="Tyazhelova T.V."/>
            <person name="Vasina D.V."/>
        </authorList>
    </citation>
    <scope>NUCLEOTIDE SEQUENCE [LARGE SCALE GENOMIC DNA]</scope>
    <source>
        <strain evidence="3 4">LE-BIN_3174</strain>
    </source>
</reference>
<dbReference type="PROSITE" id="PS51184">
    <property type="entry name" value="JMJC"/>
    <property type="match status" value="1"/>
</dbReference>
<dbReference type="EMBL" id="RWJN01000584">
    <property type="protein sequence ID" value="TCD60520.1"/>
    <property type="molecule type" value="Genomic_DNA"/>
</dbReference>